<sequence>MNEASRRWIITSFLNKVNSVPHRVAVQDAQRKYSYVEFFALVMHLYQHLKESNAKKPVGLYSGREITSYAGMWACIFHGVPFVPLNPALPKQRIETIIDLLDIKHILCHTNKISQAKGLSCAAQCFDIEPSTLTVDELPQFELATLSGLIQNNIYILFTSGSTGVPKGVPISYKNFKTFLENAFSQLPYLDNGRYAQVCEISFDVSMQEIFAALLNGGTLFPARSIDLFNPINFIQQNSIAVLHAVPSLIRVGMKNPAFKPSCFSTLKLSIFNGEPLTRSMALTWVAASESQHEVWNYYGPTECTVAILSQKVQQHDDLMFDKNNIAIGRVFDKCSLALLVDGNIVCAADLDNNMTGELLLGGQQQFDGYLKNTGEDPFIFDADETRYYKTGDRVKYKNKLIFHIGRIDYQVKVGGHRIELMEVEHHLKSALETEALVVLAMPISSPEYLILCVQKHTNLSEIKRASPNLPYYMMPKKVMRIDQFPLNQNGKVDRPALASTMSERI</sequence>
<dbReference type="EMBL" id="JBHSGU010000002">
    <property type="protein sequence ID" value="MFC4700269.1"/>
    <property type="molecule type" value="Genomic_DNA"/>
</dbReference>
<organism evidence="2 3">
    <name type="scientific">Glaciecola siphonariae</name>
    <dbReference type="NCBI Taxonomy" id="521012"/>
    <lineage>
        <taxon>Bacteria</taxon>
        <taxon>Pseudomonadati</taxon>
        <taxon>Pseudomonadota</taxon>
        <taxon>Gammaproteobacteria</taxon>
        <taxon>Alteromonadales</taxon>
        <taxon>Alteromonadaceae</taxon>
        <taxon>Glaciecola</taxon>
    </lineage>
</organism>
<keyword evidence="3" id="KW-1185">Reference proteome</keyword>
<dbReference type="RefSeq" id="WP_382407540.1">
    <property type="nucleotide sequence ID" value="NZ_JBHSGU010000002.1"/>
</dbReference>
<gene>
    <name evidence="2" type="ORF">ACFO4O_08890</name>
</gene>
<protein>
    <submittedName>
        <fullName evidence="2">AMP-binding protein</fullName>
    </submittedName>
</protein>
<accession>A0ABV9LVP3</accession>
<dbReference type="PROSITE" id="PS00455">
    <property type="entry name" value="AMP_BINDING"/>
    <property type="match status" value="1"/>
</dbReference>
<dbReference type="Gene3D" id="3.40.50.12780">
    <property type="entry name" value="N-terminal domain of ligase-like"/>
    <property type="match status" value="1"/>
</dbReference>
<dbReference type="InterPro" id="IPR045851">
    <property type="entry name" value="AMP-bd_C_sf"/>
</dbReference>
<evidence type="ECO:0000259" key="1">
    <source>
        <dbReference type="Pfam" id="PF00501"/>
    </source>
</evidence>
<dbReference type="Pfam" id="PF00501">
    <property type="entry name" value="AMP-binding"/>
    <property type="match status" value="1"/>
</dbReference>
<dbReference type="PANTHER" id="PTHR45398">
    <property type="match status" value="1"/>
</dbReference>
<dbReference type="Proteomes" id="UP001595897">
    <property type="component" value="Unassembled WGS sequence"/>
</dbReference>
<name>A0ABV9LVP3_9ALTE</name>
<dbReference type="PANTHER" id="PTHR45398:SF1">
    <property type="entry name" value="ENZYME, PUTATIVE (JCVI)-RELATED"/>
    <property type="match status" value="1"/>
</dbReference>
<dbReference type="InterPro" id="IPR042099">
    <property type="entry name" value="ANL_N_sf"/>
</dbReference>
<reference evidence="3" key="1">
    <citation type="journal article" date="2019" name="Int. J. Syst. Evol. Microbiol.">
        <title>The Global Catalogue of Microorganisms (GCM) 10K type strain sequencing project: providing services to taxonomists for standard genome sequencing and annotation.</title>
        <authorList>
            <consortium name="The Broad Institute Genomics Platform"/>
            <consortium name="The Broad Institute Genome Sequencing Center for Infectious Disease"/>
            <person name="Wu L."/>
            <person name="Ma J."/>
        </authorList>
    </citation>
    <scope>NUCLEOTIDE SEQUENCE [LARGE SCALE GENOMIC DNA]</scope>
    <source>
        <strain evidence="3">KACC 12507</strain>
    </source>
</reference>
<dbReference type="InterPro" id="IPR020845">
    <property type="entry name" value="AMP-binding_CS"/>
</dbReference>
<evidence type="ECO:0000313" key="3">
    <source>
        <dbReference type="Proteomes" id="UP001595897"/>
    </source>
</evidence>
<dbReference type="SUPFAM" id="SSF56801">
    <property type="entry name" value="Acetyl-CoA synthetase-like"/>
    <property type="match status" value="1"/>
</dbReference>
<dbReference type="Gene3D" id="3.30.300.30">
    <property type="match status" value="1"/>
</dbReference>
<dbReference type="InterPro" id="IPR000873">
    <property type="entry name" value="AMP-dep_synth/lig_dom"/>
</dbReference>
<evidence type="ECO:0000313" key="2">
    <source>
        <dbReference type="EMBL" id="MFC4700269.1"/>
    </source>
</evidence>
<comment type="caution">
    <text evidence="2">The sequence shown here is derived from an EMBL/GenBank/DDBJ whole genome shotgun (WGS) entry which is preliminary data.</text>
</comment>
<feature type="domain" description="AMP-dependent synthetase/ligase" evidence="1">
    <location>
        <begin position="16"/>
        <end position="371"/>
    </location>
</feature>
<proteinExistence type="predicted"/>